<dbReference type="CDD" id="cd04301">
    <property type="entry name" value="NAT_SF"/>
    <property type="match status" value="1"/>
</dbReference>
<keyword evidence="3" id="KW-0012">Acyltransferase</keyword>
<accession>A0ABV7YM41</accession>
<protein>
    <submittedName>
        <fullName evidence="3">GNAT family N-acetyltransferase</fullName>
        <ecNumber evidence="3">2.3.1.-</ecNumber>
    </submittedName>
</protein>
<gene>
    <name evidence="3" type="ORF">ACFOUW_34070</name>
</gene>
<evidence type="ECO:0000259" key="2">
    <source>
        <dbReference type="PROSITE" id="PS51186"/>
    </source>
</evidence>
<dbReference type="EMBL" id="JBHRZH010000043">
    <property type="protein sequence ID" value="MFC3765904.1"/>
    <property type="molecule type" value="Genomic_DNA"/>
</dbReference>
<evidence type="ECO:0000313" key="3">
    <source>
        <dbReference type="EMBL" id="MFC3765904.1"/>
    </source>
</evidence>
<keyword evidence="4" id="KW-1185">Reference proteome</keyword>
<feature type="domain" description="N-acetyltransferase" evidence="2">
    <location>
        <begin position="13"/>
        <end position="166"/>
    </location>
</feature>
<dbReference type="PROSITE" id="PS51186">
    <property type="entry name" value="GNAT"/>
    <property type="match status" value="2"/>
</dbReference>
<dbReference type="GO" id="GO:0016746">
    <property type="term" value="F:acyltransferase activity"/>
    <property type="evidence" value="ECO:0007669"/>
    <property type="project" value="UniProtKB-KW"/>
</dbReference>
<organism evidence="3 4">
    <name type="scientific">Tenggerimyces flavus</name>
    <dbReference type="NCBI Taxonomy" id="1708749"/>
    <lineage>
        <taxon>Bacteria</taxon>
        <taxon>Bacillati</taxon>
        <taxon>Actinomycetota</taxon>
        <taxon>Actinomycetes</taxon>
        <taxon>Propionibacteriales</taxon>
        <taxon>Nocardioidaceae</taxon>
        <taxon>Tenggerimyces</taxon>
    </lineage>
</organism>
<dbReference type="Gene3D" id="3.40.630.30">
    <property type="match status" value="1"/>
</dbReference>
<feature type="region of interest" description="Disordered" evidence="1">
    <location>
        <begin position="155"/>
        <end position="179"/>
    </location>
</feature>
<comment type="caution">
    <text evidence="3">The sequence shown here is derived from an EMBL/GenBank/DDBJ whole genome shotgun (WGS) entry which is preliminary data.</text>
</comment>
<dbReference type="InterPro" id="IPR000182">
    <property type="entry name" value="GNAT_dom"/>
</dbReference>
<dbReference type="Pfam" id="PF00583">
    <property type="entry name" value="Acetyltransf_1"/>
    <property type="match status" value="1"/>
</dbReference>
<dbReference type="InterPro" id="IPR016181">
    <property type="entry name" value="Acyl_CoA_acyltransferase"/>
</dbReference>
<proteinExistence type="predicted"/>
<dbReference type="RefSeq" id="WP_205121164.1">
    <property type="nucleotide sequence ID" value="NZ_JAFBCM010000001.1"/>
</dbReference>
<evidence type="ECO:0000313" key="4">
    <source>
        <dbReference type="Proteomes" id="UP001595699"/>
    </source>
</evidence>
<sequence>MDTAVTRPLPAGHTVRPPTTDDVQTIFDLFAAYNIGAVGFADLTIEDIHNNLAEPGLDVATGAWLVHDEAGKPVGYGCVYADEGVEAFDVEAASADPGLMRWLLDTVIARSREIAGERELKHARVDLTVYRSDEPLRALVDEYGFTFGTTFHRMRIDHTEPRPQPELPPGVTQRRGDEGEDVRRAAYDIVVASFTGQFGFTARPYDEWLEAREKNDLFDWSQLTVLDLDGKPVALRENNDQFLDDENCGYVARLGVREEARGKGLAKFLLHQAFADDAAAGREATYLHVDTNNPTPALGLYLSVGMRQVLILDVWRLQAV</sequence>
<evidence type="ECO:0000256" key="1">
    <source>
        <dbReference type="SAM" id="MobiDB-lite"/>
    </source>
</evidence>
<keyword evidence="3" id="KW-0808">Transferase</keyword>
<reference evidence="4" key="1">
    <citation type="journal article" date="2019" name="Int. J. Syst. Evol. Microbiol.">
        <title>The Global Catalogue of Microorganisms (GCM) 10K type strain sequencing project: providing services to taxonomists for standard genome sequencing and annotation.</title>
        <authorList>
            <consortium name="The Broad Institute Genomics Platform"/>
            <consortium name="The Broad Institute Genome Sequencing Center for Infectious Disease"/>
            <person name="Wu L."/>
            <person name="Ma J."/>
        </authorList>
    </citation>
    <scope>NUCLEOTIDE SEQUENCE [LARGE SCALE GENOMIC DNA]</scope>
    <source>
        <strain evidence="4">CGMCC 4.7241</strain>
    </source>
</reference>
<dbReference type="Proteomes" id="UP001595699">
    <property type="component" value="Unassembled WGS sequence"/>
</dbReference>
<dbReference type="EC" id="2.3.1.-" evidence="3"/>
<name>A0ABV7YM41_9ACTN</name>
<feature type="domain" description="N-acetyltransferase" evidence="2">
    <location>
        <begin position="171"/>
        <end position="320"/>
    </location>
</feature>
<dbReference type="SUPFAM" id="SSF55729">
    <property type="entry name" value="Acyl-CoA N-acyltransferases (Nat)"/>
    <property type="match status" value="2"/>
</dbReference>